<evidence type="ECO:0000256" key="1">
    <source>
        <dbReference type="SAM" id="Phobius"/>
    </source>
</evidence>
<dbReference type="InterPro" id="IPR006747">
    <property type="entry name" value="DUF599"/>
</dbReference>
<sequence>MLDSLFAQVTPLDWTALAWFLVCWMGYGWYAERGARAARGLVGVSHTLRLAWAREMLGREVRIVYSALVGNLMRSVSFYANTTIYIIAALMALWGAMDKAILVTADLPFARETGRTLWESKLLLLIAVFVFSYFKFSWSLRQFNMLSILMGAAPATTETEARRERFAQRLAAVNTLAGDEFNRGIRAYYFGLAALAWFVQPWLFLTVTTLVVAVLYRRDYASHTLAALRDG</sequence>
<comment type="caution">
    <text evidence="2">The sequence shown here is derived from an EMBL/GenBank/DDBJ whole genome shotgun (WGS) entry which is preliminary data.</text>
</comment>
<feature type="transmembrane region" description="Helical" evidence="1">
    <location>
        <begin position="12"/>
        <end position="30"/>
    </location>
</feature>
<name>A0A1J5SGP5_9ZZZZ</name>
<protein>
    <recommendedName>
        <fullName evidence="3">DUF599 domain-containing protein</fullName>
    </recommendedName>
</protein>
<proteinExistence type="predicted"/>
<reference evidence="2" key="1">
    <citation type="submission" date="2016-10" db="EMBL/GenBank/DDBJ databases">
        <title>Sequence of Gallionella enrichment culture.</title>
        <authorList>
            <person name="Poehlein A."/>
            <person name="Muehling M."/>
            <person name="Daniel R."/>
        </authorList>
    </citation>
    <scope>NUCLEOTIDE SEQUENCE</scope>
</reference>
<dbReference type="PANTHER" id="PTHR31881">
    <property type="match status" value="1"/>
</dbReference>
<evidence type="ECO:0008006" key="3">
    <source>
        <dbReference type="Google" id="ProtNLM"/>
    </source>
</evidence>
<keyword evidence="1" id="KW-0472">Membrane</keyword>
<dbReference type="Pfam" id="PF04654">
    <property type="entry name" value="DUF599"/>
    <property type="match status" value="1"/>
</dbReference>
<dbReference type="EMBL" id="MLJW01000039">
    <property type="protein sequence ID" value="OIR07083.1"/>
    <property type="molecule type" value="Genomic_DNA"/>
</dbReference>
<keyword evidence="1" id="KW-1133">Transmembrane helix</keyword>
<keyword evidence="1" id="KW-0812">Transmembrane</keyword>
<dbReference type="PANTHER" id="PTHR31881:SF6">
    <property type="entry name" value="OS09G0494600 PROTEIN"/>
    <property type="match status" value="1"/>
</dbReference>
<accession>A0A1J5SGP5</accession>
<gene>
    <name evidence="2" type="ORF">GALL_106700</name>
</gene>
<organism evidence="2">
    <name type="scientific">mine drainage metagenome</name>
    <dbReference type="NCBI Taxonomy" id="410659"/>
    <lineage>
        <taxon>unclassified sequences</taxon>
        <taxon>metagenomes</taxon>
        <taxon>ecological metagenomes</taxon>
    </lineage>
</organism>
<evidence type="ECO:0000313" key="2">
    <source>
        <dbReference type="EMBL" id="OIR07083.1"/>
    </source>
</evidence>
<feature type="transmembrane region" description="Helical" evidence="1">
    <location>
        <begin position="78"/>
        <end position="97"/>
    </location>
</feature>
<dbReference type="AlphaFoldDB" id="A0A1J5SGP5"/>
<feature type="transmembrane region" description="Helical" evidence="1">
    <location>
        <begin position="117"/>
        <end position="136"/>
    </location>
</feature>
<feature type="transmembrane region" description="Helical" evidence="1">
    <location>
        <begin position="188"/>
        <end position="216"/>
    </location>
</feature>